<sequence>MQELGVTKALRYGTRIGLVQDQFNGQQNLVRLLKALKTHLKQKTVISSNINNITSKMSGLTSANSSFANLLSATTTDINGNKL</sequence>
<proteinExistence type="predicted"/>
<dbReference type="EMBL" id="CAJOAZ010029220">
    <property type="protein sequence ID" value="CAF4423568.1"/>
    <property type="molecule type" value="Genomic_DNA"/>
</dbReference>
<gene>
    <name evidence="1" type="ORF">OXD698_LOCUS52788</name>
</gene>
<reference evidence="1" key="1">
    <citation type="submission" date="2021-02" db="EMBL/GenBank/DDBJ databases">
        <authorList>
            <person name="Nowell W R."/>
        </authorList>
    </citation>
    <scope>NUCLEOTIDE SEQUENCE</scope>
</reference>
<evidence type="ECO:0000313" key="1">
    <source>
        <dbReference type="EMBL" id="CAF4423568.1"/>
    </source>
</evidence>
<feature type="non-terminal residue" evidence="1">
    <location>
        <position position="83"/>
    </location>
</feature>
<evidence type="ECO:0000313" key="2">
    <source>
        <dbReference type="Proteomes" id="UP000663844"/>
    </source>
</evidence>
<organism evidence="1 2">
    <name type="scientific">Adineta steineri</name>
    <dbReference type="NCBI Taxonomy" id="433720"/>
    <lineage>
        <taxon>Eukaryota</taxon>
        <taxon>Metazoa</taxon>
        <taxon>Spiralia</taxon>
        <taxon>Gnathifera</taxon>
        <taxon>Rotifera</taxon>
        <taxon>Eurotatoria</taxon>
        <taxon>Bdelloidea</taxon>
        <taxon>Adinetida</taxon>
        <taxon>Adinetidae</taxon>
        <taxon>Adineta</taxon>
    </lineage>
</organism>
<protein>
    <submittedName>
        <fullName evidence="1">Uncharacterized protein</fullName>
    </submittedName>
</protein>
<dbReference type="Proteomes" id="UP000663844">
    <property type="component" value="Unassembled WGS sequence"/>
</dbReference>
<accession>A0A820QPT0</accession>
<name>A0A820QPT0_9BILA</name>
<dbReference type="AlphaFoldDB" id="A0A820QPT0"/>
<comment type="caution">
    <text evidence="1">The sequence shown here is derived from an EMBL/GenBank/DDBJ whole genome shotgun (WGS) entry which is preliminary data.</text>
</comment>
<feature type="non-terminal residue" evidence="1">
    <location>
        <position position="1"/>
    </location>
</feature>